<gene>
    <name evidence="1" type="ORF">BDV96DRAFT_652159</name>
</gene>
<accession>A0A6A5YRF8</accession>
<sequence length="364" mass="41463">MGNGHRRMEIEFFTGIDGSPLKVINAAKSAVGLPAHYEDVVIRAAVEQYPDSRYVMHEDPLDTWSWENGGWRTFFGAKQAVREGPNKVTMLSVTDSMLHHIPYDMDTMGIDYSCISTVVLEQSFRSDLRLREMVNPSVSSPLGLQKLQCRLSIRADSEVDWAHIVPLLRNSRQLKFLDFVIADDFAPNSWAIMLENSPLLQRVHWHCGSSRTSVDEVITIRQVSPKIEDVGLSLDQVSRALRSFEDAAKFKEMVTEVALFPSLVSLSIYNKPYEPCFRSTPYKPTRCAAQVFHKKFADSCPTGNLKTIAFYPWRSAFLEDMEADKLRLLEPVVWEAENVGTELIELWESTCALREKKARERVLL</sequence>
<organism evidence="1 2">
    <name type="scientific">Lophiotrema nucula</name>
    <dbReference type="NCBI Taxonomy" id="690887"/>
    <lineage>
        <taxon>Eukaryota</taxon>
        <taxon>Fungi</taxon>
        <taxon>Dikarya</taxon>
        <taxon>Ascomycota</taxon>
        <taxon>Pezizomycotina</taxon>
        <taxon>Dothideomycetes</taxon>
        <taxon>Pleosporomycetidae</taxon>
        <taxon>Pleosporales</taxon>
        <taxon>Lophiotremataceae</taxon>
        <taxon>Lophiotrema</taxon>
    </lineage>
</organism>
<dbReference type="AlphaFoldDB" id="A0A6A5YRF8"/>
<protein>
    <submittedName>
        <fullName evidence="1">Uncharacterized protein</fullName>
    </submittedName>
</protein>
<proteinExistence type="predicted"/>
<evidence type="ECO:0000313" key="1">
    <source>
        <dbReference type="EMBL" id="KAF2109314.1"/>
    </source>
</evidence>
<dbReference type="EMBL" id="ML977343">
    <property type="protein sequence ID" value="KAF2109314.1"/>
    <property type="molecule type" value="Genomic_DNA"/>
</dbReference>
<evidence type="ECO:0000313" key="2">
    <source>
        <dbReference type="Proteomes" id="UP000799770"/>
    </source>
</evidence>
<name>A0A6A5YRF8_9PLEO</name>
<reference evidence="1" key="1">
    <citation type="journal article" date="2020" name="Stud. Mycol.">
        <title>101 Dothideomycetes genomes: a test case for predicting lifestyles and emergence of pathogens.</title>
        <authorList>
            <person name="Haridas S."/>
            <person name="Albert R."/>
            <person name="Binder M."/>
            <person name="Bloem J."/>
            <person name="Labutti K."/>
            <person name="Salamov A."/>
            <person name="Andreopoulos B."/>
            <person name="Baker S."/>
            <person name="Barry K."/>
            <person name="Bills G."/>
            <person name="Bluhm B."/>
            <person name="Cannon C."/>
            <person name="Castanera R."/>
            <person name="Culley D."/>
            <person name="Daum C."/>
            <person name="Ezra D."/>
            <person name="Gonzalez J."/>
            <person name="Henrissat B."/>
            <person name="Kuo A."/>
            <person name="Liang C."/>
            <person name="Lipzen A."/>
            <person name="Lutzoni F."/>
            <person name="Magnuson J."/>
            <person name="Mondo S."/>
            <person name="Nolan M."/>
            <person name="Ohm R."/>
            <person name="Pangilinan J."/>
            <person name="Park H.-J."/>
            <person name="Ramirez L."/>
            <person name="Alfaro M."/>
            <person name="Sun H."/>
            <person name="Tritt A."/>
            <person name="Yoshinaga Y."/>
            <person name="Zwiers L.-H."/>
            <person name="Turgeon B."/>
            <person name="Goodwin S."/>
            <person name="Spatafora J."/>
            <person name="Crous P."/>
            <person name="Grigoriev I."/>
        </authorList>
    </citation>
    <scope>NUCLEOTIDE SEQUENCE</scope>
    <source>
        <strain evidence="1">CBS 627.86</strain>
    </source>
</reference>
<dbReference type="Proteomes" id="UP000799770">
    <property type="component" value="Unassembled WGS sequence"/>
</dbReference>
<keyword evidence="2" id="KW-1185">Reference proteome</keyword>